<dbReference type="InterPro" id="IPR042099">
    <property type="entry name" value="ANL_N_sf"/>
</dbReference>
<gene>
    <name evidence="6" type="ORF">MJO58_18035</name>
</gene>
<dbReference type="RefSeq" id="WP_239720333.1">
    <property type="nucleotide sequence ID" value="NZ_CP092423.2"/>
</dbReference>
<dbReference type="Pfam" id="PF00501">
    <property type="entry name" value="AMP-binding"/>
    <property type="match status" value="1"/>
</dbReference>
<feature type="domain" description="AMP-dependent synthetase/ligase" evidence="4">
    <location>
        <begin position="583"/>
        <end position="800"/>
    </location>
</feature>
<dbReference type="PANTHER" id="PTHR45527">
    <property type="entry name" value="NONRIBOSOMAL PEPTIDE SYNTHETASE"/>
    <property type="match status" value="1"/>
</dbReference>
<feature type="domain" description="NAD-dependent epimerase/dehydratase" evidence="5">
    <location>
        <begin position="1067"/>
        <end position="1257"/>
    </location>
</feature>
<protein>
    <submittedName>
        <fullName evidence="6">AMP-binding protein</fullName>
    </submittedName>
</protein>
<dbReference type="Gene3D" id="3.40.50.720">
    <property type="entry name" value="NAD(P)-binding Rossmann-like Domain"/>
    <property type="match status" value="1"/>
</dbReference>
<evidence type="ECO:0000256" key="1">
    <source>
        <dbReference type="ARBA" id="ARBA00022450"/>
    </source>
</evidence>
<accession>A0ABY3UMI6</accession>
<dbReference type="InterPro" id="IPR000873">
    <property type="entry name" value="AMP-dep_synth/lig_dom"/>
</dbReference>
<dbReference type="Pfam" id="PF01370">
    <property type="entry name" value="Epimerase"/>
    <property type="match status" value="1"/>
</dbReference>
<evidence type="ECO:0000259" key="5">
    <source>
        <dbReference type="Pfam" id="PF01370"/>
    </source>
</evidence>
<name>A0ABY3UMI6_MYCLN</name>
<dbReference type="InterPro" id="IPR020845">
    <property type="entry name" value="AMP-binding_CS"/>
</dbReference>
<dbReference type="PANTHER" id="PTHR45527:SF1">
    <property type="entry name" value="FATTY ACID SYNTHASE"/>
    <property type="match status" value="1"/>
</dbReference>
<dbReference type="SUPFAM" id="SSF51735">
    <property type="entry name" value="NAD(P)-binding Rossmann-fold domains"/>
    <property type="match status" value="1"/>
</dbReference>
<sequence>MTVPDDAPVDRVPLSRSQQNLYNGVIHDNDPGLYLIRKRYRFHPLELPKFLTALETTILENPVQLCVLEAPPPGVDYPDLVARLQPSDIVHVGPDNQGQSDHCVDELMRLWSSGIFTKPLVAYAVRTDRAGCVSRLDVCTHHILIDGGGTGIIEADLARNLTIGGSAETPCVARGLAKIKDANLCETTRVEESLQRLSEVVQRELTDEARHGGHGLVSDNTIGSAAKGVLCESVQLSGVAYDAILALSDTKQIPLNVLVAAAAVAVDASLRQCTESLLVHAVDNRFGDPDLNVATCLVNSVAHSTRFPPFASVEDVVRTLDRGYVKAVRRRWFREEHYRRMYLAINHTAHVDALTLNFIRESCARTLRPFLAEAPIATDIGPVEGMTVASVLDEDERTLNLAIWNRADLSPQRTHPGVAKRIAAALESMPTLWDQPIAIAVDEWFGIGADGARRSGSGAIEARKAARAWFLPSAGGVQRFLDGRRYVYPWVAWLVRHGSAPGDVLVFADDDTDKTIDLLVACHLAGCGYSSCDLAEDVPLRASAIAEHGGGISAHVVDVGAVRLAPVDDELRTIVDARMEQVARDEGLSTKTAYIMPTSGSTGQPKLVHISHGSLALFCDAATRTYGWGPDDTILQCAPLTSDISVEEIFGAATAGAELIRSPAMRAGDFAALTSDLLTTEATLIDLPTAIWHLLCEDDDALDAMRRSRLRQIVIGGEAIRSAAVDKWVDSDDLQRISVMSTYGPTESTVVVAYLPLVGDGTAAAPADRLRLGRPIAPGTVFIAFGELVIVGDLVSAGYLGIDGPGFGAVTTSDGSRQRAFATADRVTIDDDGFPVFAGRRDAVVKISGKRIDTAVVTKRVLEDPAVADVAVELHSGRLGVWFESHRAREAKEDAATATRIRLILVSLGVASFFVLAVPSIPRKINGKVDSDSLRAMPQVVAALPGDAETGQRAADLAELWSVHLGRVVAPSTSLLSEGIGSLDLIRILPDTRSYLNRQISVLDLISADNAVNLVTDFGDTVPTTDSWMDATTAAEIERDLAELCGQRQPAPASDAPCPNQHDERAIVVLGASGILGTGFARAVLDRRLSGVALPEVVLATRSPLPDHDPWTTLRNVDRVRIDLLPAEFDTATLEALIRGTDAGTVINCVGNTNVLVPYRELRPANVEIVCALAEVCARHGTRLVHLSTFVVNGQAAGPEVADPRQAPYPYAASKSVAELALAASSRELNFTIVRLPRVLGDGHQLQDSADVLISVVDGCTALRAYPSVALTEEVTTAQAVGSALLGMLTERGGSASLGRGITVTRGEAISYADFLGEYGFDELDPIEWKHRLDQSAWAKRNLRRWSVVDGWFTLGMRLGARSYAEYLADRATIALGVDSVTELDALPLSVHALLSAPVVQGDNDSGGGRLRWTTTPKPGSA</sequence>
<dbReference type="EMBL" id="CP092423">
    <property type="protein sequence ID" value="ULP40822.1"/>
    <property type="molecule type" value="Genomic_DNA"/>
</dbReference>
<dbReference type="Proteomes" id="UP001055171">
    <property type="component" value="Chromosome"/>
</dbReference>
<keyword evidence="2" id="KW-0597">Phosphoprotein</keyword>
<feature type="region of interest" description="Disordered" evidence="3">
    <location>
        <begin position="1403"/>
        <end position="1422"/>
    </location>
</feature>
<organism evidence="6 7">
    <name type="scientific">Mycobacterium lentiflavum</name>
    <dbReference type="NCBI Taxonomy" id="141349"/>
    <lineage>
        <taxon>Bacteria</taxon>
        <taxon>Bacillati</taxon>
        <taxon>Actinomycetota</taxon>
        <taxon>Actinomycetes</taxon>
        <taxon>Mycobacteriales</taxon>
        <taxon>Mycobacteriaceae</taxon>
        <taxon>Mycobacterium</taxon>
        <taxon>Mycobacterium simiae complex</taxon>
    </lineage>
</organism>
<evidence type="ECO:0000313" key="6">
    <source>
        <dbReference type="EMBL" id="ULP40822.1"/>
    </source>
</evidence>
<keyword evidence="7" id="KW-1185">Reference proteome</keyword>
<evidence type="ECO:0000259" key="4">
    <source>
        <dbReference type="Pfam" id="PF00501"/>
    </source>
</evidence>
<dbReference type="InterPro" id="IPR001509">
    <property type="entry name" value="Epimerase_deHydtase"/>
</dbReference>
<dbReference type="PROSITE" id="PS00455">
    <property type="entry name" value="AMP_BINDING"/>
    <property type="match status" value="1"/>
</dbReference>
<reference evidence="6" key="1">
    <citation type="submission" date="2022-08" db="EMBL/GenBank/DDBJ databases">
        <title>Complete genome sequence of 14 non-tuberculosis mycobacteria type-strains.</title>
        <authorList>
            <person name="Igarashi Y."/>
            <person name="Osugi A."/>
            <person name="Mitarai S."/>
        </authorList>
    </citation>
    <scope>NUCLEOTIDE SEQUENCE</scope>
    <source>
        <strain evidence="6">ATCC 51985</strain>
    </source>
</reference>
<dbReference type="InterPro" id="IPR036291">
    <property type="entry name" value="NAD(P)-bd_dom_sf"/>
</dbReference>
<keyword evidence="1" id="KW-0596">Phosphopantetheine</keyword>
<evidence type="ECO:0000313" key="7">
    <source>
        <dbReference type="Proteomes" id="UP001055171"/>
    </source>
</evidence>
<feature type="compositionally biased region" description="Polar residues" evidence="3">
    <location>
        <begin position="1413"/>
        <end position="1422"/>
    </location>
</feature>
<evidence type="ECO:0000256" key="3">
    <source>
        <dbReference type="SAM" id="MobiDB-lite"/>
    </source>
</evidence>
<proteinExistence type="predicted"/>
<dbReference type="SUPFAM" id="SSF56801">
    <property type="entry name" value="Acetyl-CoA synthetase-like"/>
    <property type="match status" value="1"/>
</dbReference>
<evidence type="ECO:0000256" key="2">
    <source>
        <dbReference type="ARBA" id="ARBA00022553"/>
    </source>
</evidence>
<dbReference type="InterPro" id="IPR045851">
    <property type="entry name" value="AMP-bd_C_sf"/>
</dbReference>
<dbReference type="Gene3D" id="3.40.50.12780">
    <property type="entry name" value="N-terminal domain of ligase-like"/>
    <property type="match status" value="1"/>
</dbReference>
<dbReference type="Gene3D" id="3.30.300.30">
    <property type="match status" value="1"/>
</dbReference>